<feature type="active site" description="Charge relay system" evidence="6">
    <location>
        <position position="108"/>
    </location>
</feature>
<dbReference type="NCBIfam" id="TIGR01414">
    <property type="entry name" value="autotrans_barl"/>
    <property type="match status" value="1"/>
</dbReference>
<dbReference type="AlphaFoldDB" id="A0A2Z6IAN8"/>
<dbReference type="PRINTS" id="PR00723">
    <property type="entry name" value="SUBTILISIN"/>
</dbReference>
<evidence type="ECO:0000259" key="9">
    <source>
        <dbReference type="PROSITE" id="PS51208"/>
    </source>
</evidence>
<dbReference type="Pfam" id="PF00082">
    <property type="entry name" value="Peptidase_S8"/>
    <property type="match status" value="1"/>
</dbReference>
<dbReference type="InterPro" id="IPR015500">
    <property type="entry name" value="Peptidase_S8_subtilisin-rel"/>
</dbReference>
<name>A0A2Z6IAN8_9BURK</name>
<reference evidence="10 11" key="1">
    <citation type="journal article" date="2018" name="Int. J. Syst. Evol. Microbiol.">
        <title>Mesosutterella multiformis gen. nov., sp. nov., a member of the family Sutterellaceae and Sutterella megalosphaeroides sp. nov., isolated from human faeces.</title>
        <authorList>
            <person name="Sakamoto M."/>
            <person name="Ikeyama N."/>
            <person name="Kunihiro T."/>
            <person name="Iino T."/>
            <person name="Yuki M."/>
            <person name="Ohkuma M."/>
        </authorList>
    </citation>
    <scope>NUCLEOTIDE SEQUENCE [LARGE SCALE GENOMIC DNA]</scope>
    <source>
        <strain evidence="10 11">6FBBBH3</strain>
    </source>
</reference>
<keyword evidence="4 6" id="KW-0378">Hydrolase</keyword>
<protein>
    <submittedName>
        <fullName evidence="10">Outer membrane autotransporter barrel domain-containing protein</fullName>
    </submittedName>
</protein>
<dbReference type="Gene3D" id="3.40.50.200">
    <property type="entry name" value="Peptidase S8/S53 domain"/>
    <property type="match status" value="1"/>
</dbReference>
<dbReference type="NCBIfam" id="TIGR02601">
    <property type="entry name" value="autotrns_rpt"/>
    <property type="match status" value="1"/>
</dbReference>
<dbReference type="InterPro" id="IPR022398">
    <property type="entry name" value="Peptidase_S8_His-AS"/>
</dbReference>
<feature type="transmembrane region" description="Helical" evidence="8">
    <location>
        <begin position="33"/>
        <end position="54"/>
    </location>
</feature>
<dbReference type="SUPFAM" id="SSF52743">
    <property type="entry name" value="Subtilisin-like"/>
    <property type="match status" value="1"/>
</dbReference>
<evidence type="ECO:0000256" key="1">
    <source>
        <dbReference type="ARBA" id="ARBA00011073"/>
    </source>
</evidence>
<accession>A0A2Z6IAN8</accession>
<keyword evidence="8" id="KW-0472">Membrane</keyword>
<dbReference type="PROSITE" id="PS00137">
    <property type="entry name" value="SUBTILASE_HIS"/>
    <property type="match status" value="1"/>
</dbReference>
<dbReference type="InterPro" id="IPR024973">
    <property type="entry name" value="ESPR"/>
</dbReference>
<evidence type="ECO:0000256" key="6">
    <source>
        <dbReference type="PROSITE-ProRule" id="PRU01240"/>
    </source>
</evidence>
<keyword evidence="5 6" id="KW-0720">Serine protease</keyword>
<feature type="region of interest" description="Disordered" evidence="7">
    <location>
        <begin position="451"/>
        <end position="471"/>
    </location>
</feature>
<dbReference type="InterPro" id="IPR000209">
    <property type="entry name" value="Peptidase_S8/S53_dom"/>
</dbReference>
<feature type="domain" description="Autotransporter" evidence="9">
    <location>
        <begin position="866"/>
        <end position="1134"/>
    </location>
</feature>
<gene>
    <name evidence="10" type="ORF">SUTMEG_14760</name>
</gene>
<proteinExistence type="inferred from homology"/>
<organism evidence="10 11">
    <name type="scientific">Sutterella megalosphaeroides</name>
    <dbReference type="NCBI Taxonomy" id="2494234"/>
    <lineage>
        <taxon>Bacteria</taxon>
        <taxon>Pseudomonadati</taxon>
        <taxon>Pseudomonadota</taxon>
        <taxon>Betaproteobacteria</taxon>
        <taxon>Burkholderiales</taxon>
        <taxon>Sutterellaceae</taxon>
        <taxon>Sutterella</taxon>
    </lineage>
</organism>
<dbReference type="PANTHER" id="PTHR43806">
    <property type="entry name" value="PEPTIDASE S8"/>
    <property type="match status" value="1"/>
</dbReference>
<dbReference type="Gene3D" id="2.40.128.130">
    <property type="entry name" value="Autotransporter beta-domain"/>
    <property type="match status" value="1"/>
</dbReference>
<evidence type="ECO:0000256" key="2">
    <source>
        <dbReference type="ARBA" id="ARBA00022670"/>
    </source>
</evidence>
<dbReference type="InterPro" id="IPR036852">
    <property type="entry name" value="Peptidase_S8/S53_dom_sf"/>
</dbReference>
<keyword evidence="8" id="KW-1133">Transmembrane helix</keyword>
<evidence type="ECO:0000256" key="4">
    <source>
        <dbReference type="ARBA" id="ARBA00022801"/>
    </source>
</evidence>
<dbReference type="PROSITE" id="PS51892">
    <property type="entry name" value="SUBTILASE"/>
    <property type="match status" value="1"/>
</dbReference>
<dbReference type="InterPro" id="IPR034061">
    <property type="entry name" value="Peptidases_S8_Autotransporter"/>
</dbReference>
<evidence type="ECO:0000256" key="7">
    <source>
        <dbReference type="SAM" id="MobiDB-lite"/>
    </source>
</evidence>
<keyword evidence="11" id="KW-1185">Reference proteome</keyword>
<dbReference type="RefSeq" id="WP_120177176.1">
    <property type="nucleotide sequence ID" value="NZ_AP018786.1"/>
</dbReference>
<dbReference type="Pfam" id="PF13018">
    <property type="entry name" value="ESPR"/>
    <property type="match status" value="1"/>
</dbReference>
<keyword evidence="3" id="KW-0732">Signal</keyword>
<dbReference type="InterPro" id="IPR050131">
    <property type="entry name" value="Peptidase_S8_subtilisin-like"/>
</dbReference>
<dbReference type="PROSITE" id="PS51208">
    <property type="entry name" value="AUTOTRANSPORTER"/>
    <property type="match status" value="1"/>
</dbReference>
<dbReference type="GO" id="GO:0004252">
    <property type="term" value="F:serine-type endopeptidase activity"/>
    <property type="evidence" value="ECO:0007669"/>
    <property type="project" value="UniProtKB-UniRule"/>
</dbReference>
<dbReference type="EMBL" id="AP018786">
    <property type="protein sequence ID" value="BBF23585.1"/>
    <property type="molecule type" value="Genomic_DNA"/>
</dbReference>
<dbReference type="InterPro" id="IPR036709">
    <property type="entry name" value="Autotransporte_beta_dom_sf"/>
</dbReference>
<keyword evidence="8" id="KW-0812">Transmembrane</keyword>
<comment type="similarity">
    <text evidence="1 6">Belongs to the peptidase S8 family.</text>
</comment>
<sequence length="1134" mass="121684">MNRVFKTRWSVARQQYVVTDEEHAAKGKASKSVVALAVAAAAALTAGAASAAYVEPGFVAQTAEDVAKATASWETAEYFDDWGLKAMNASSAYALGYNGDGIAVGVMDSGALLFDHPDLNGDRFHAVTVENQSYGSWGNRYPQHEGGDGIYTPDSEVPDSGSWQMGMNDSHGTHVTGTVGGNRDGNVFHGVAWGADIYVGNTGGTDDTNYGPFQDPQFFYQGWNAIAKELSKANKFSDGTTRGGFINNSFGTNTRVVDNGSTGTDGGSTGVHFPTDTVSQTEYEYFLFMRDAENRVNTDSKWDNKSFVDAAFDAVKDEKVVQIFTTGNRDFANPFYRPLYPYFNPEAEQHWIAVSGLTKDGDNNYKLWNTVNEAGNAKWWTVVAPGTNISSSIVNDDGTPGYSNTYSGTSMAAPHVDGAMAVLMQRYDQMDALQVRDVMLTTATHYNPDGSIMEGWTNTDGTTPKDGEVSDRMGWGLPDLKKGMYGPGQLLGTFTYNMRDKDSIDVWSNDISEVALNQRQAEDADWKAAAEKWYAAGKPIKLEDGTIPFNDEEKKLIGDILLDTEDDIVGLYPDDEMISKEEALRWRDAYFQKRLQAIDKREYDGSLVKEGEGTLVMTGTNSYEGTTTVKGGTLLAFGESIGKNKTVTVEGGTFGVISGYTDNFTLTGSHTSTTAADTGLTINVADGASLYVSAAGDVTVDQVTFGSNAKIIVGVEGAAPEQLAKAYTNGDAVDGTFTTKAGSLAGASTSIEQQDSAFFTVSNTVEFSADGKTLSTKLDRKEGVTYGTFARTANERAIAQALETQTNAFAGEILSMTADEVSNTYASLSDDMYSAARNALVVNSTMVTRAVIDQARGFGEGRAAELENGRGRIWATGIGFWGDADGSERSLDVDFRAGFLGGEVVAHESTKLGAFFGYGSTDYQGDLGKIDGDDLHYGIYGLTDIGAVSLTYGVNYTTEDRDSQHLMGETQNAHSEDATVLQAYAEAAYKFDVGGLSIDPYLGFAWARVETDGFAENLGSTAMSVKDQKDDIQMTTLGARFTLPFTMGTMPVAFKADAGWTHYFGDTESITQLQLGAGGNVAQIQGKELKDQFNLGLGVNGQVAKNVTVGVSYTGSFGTDTDTHGVIGNVRFAF</sequence>
<dbReference type="InterPro" id="IPR013425">
    <property type="entry name" value="Autotrns_rpt"/>
</dbReference>
<evidence type="ECO:0000313" key="11">
    <source>
        <dbReference type="Proteomes" id="UP000271003"/>
    </source>
</evidence>
<dbReference type="SUPFAM" id="SSF103515">
    <property type="entry name" value="Autotransporter"/>
    <property type="match status" value="1"/>
</dbReference>
<dbReference type="InterPro" id="IPR005546">
    <property type="entry name" value="Autotransporte_beta"/>
</dbReference>
<evidence type="ECO:0000256" key="3">
    <source>
        <dbReference type="ARBA" id="ARBA00022729"/>
    </source>
</evidence>
<dbReference type="Pfam" id="PF12951">
    <property type="entry name" value="PATR"/>
    <property type="match status" value="1"/>
</dbReference>
<feature type="active site" description="Charge relay system" evidence="6">
    <location>
        <position position="171"/>
    </location>
</feature>
<keyword evidence="2 6" id="KW-0645">Protease</keyword>
<evidence type="ECO:0000313" key="10">
    <source>
        <dbReference type="EMBL" id="BBF23585.1"/>
    </source>
</evidence>
<dbReference type="CDD" id="cd04848">
    <property type="entry name" value="Peptidases_S8_Autotransporter_serine_protease_like"/>
    <property type="match status" value="1"/>
</dbReference>
<dbReference type="PANTHER" id="PTHR43806:SF11">
    <property type="entry name" value="CEREVISIN-RELATED"/>
    <property type="match status" value="1"/>
</dbReference>
<feature type="active site" description="Charge relay system" evidence="6">
    <location>
        <position position="410"/>
    </location>
</feature>
<dbReference type="GO" id="GO:0019867">
    <property type="term" value="C:outer membrane"/>
    <property type="evidence" value="ECO:0007669"/>
    <property type="project" value="InterPro"/>
</dbReference>
<dbReference type="Proteomes" id="UP000271003">
    <property type="component" value="Chromosome"/>
</dbReference>
<dbReference type="GO" id="GO:0006508">
    <property type="term" value="P:proteolysis"/>
    <property type="evidence" value="ECO:0007669"/>
    <property type="project" value="UniProtKB-KW"/>
</dbReference>
<evidence type="ECO:0000256" key="8">
    <source>
        <dbReference type="SAM" id="Phobius"/>
    </source>
</evidence>
<dbReference type="Pfam" id="PF03797">
    <property type="entry name" value="Autotransporter"/>
    <property type="match status" value="1"/>
</dbReference>
<dbReference type="OrthoDB" id="5760545at2"/>
<dbReference type="SMART" id="SM00869">
    <property type="entry name" value="Autotransporter"/>
    <property type="match status" value="1"/>
</dbReference>
<dbReference type="KEGG" id="sutt:SUTMEG_14760"/>
<dbReference type="InterPro" id="IPR006315">
    <property type="entry name" value="OM_autotransptr_brl_dom"/>
</dbReference>
<evidence type="ECO:0000256" key="5">
    <source>
        <dbReference type="ARBA" id="ARBA00022825"/>
    </source>
</evidence>